<dbReference type="EMBL" id="FRAR01000011">
    <property type="protein sequence ID" value="SHK34224.1"/>
    <property type="molecule type" value="Genomic_DNA"/>
</dbReference>
<evidence type="ECO:0000313" key="10">
    <source>
        <dbReference type="EMBL" id="SHK34224.1"/>
    </source>
</evidence>
<evidence type="ECO:0000256" key="4">
    <source>
        <dbReference type="ARBA" id="ARBA00022679"/>
    </source>
</evidence>
<dbReference type="HAMAP" id="MF_00607">
    <property type="entry name" value="16SrRNA_methyltr_A"/>
    <property type="match status" value="1"/>
</dbReference>
<comment type="function">
    <text evidence="7">Specifically dimethylates two adjacent adenosines (A1518 and A1519) in the loop of a conserved hairpin near the 3'-end of 16S rRNA in the 30S particle. May play a critical role in biogenesis of 30S subunits.</text>
</comment>
<comment type="catalytic activity">
    <reaction evidence="7">
        <text>adenosine(1518)/adenosine(1519) in 16S rRNA + 4 S-adenosyl-L-methionine = N(6)-dimethyladenosine(1518)/N(6)-dimethyladenosine(1519) in 16S rRNA + 4 S-adenosyl-L-homocysteine + 4 H(+)</text>
        <dbReference type="Rhea" id="RHEA:19609"/>
        <dbReference type="Rhea" id="RHEA-COMP:10232"/>
        <dbReference type="Rhea" id="RHEA-COMP:10233"/>
        <dbReference type="ChEBI" id="CHEBI:15378"/>
        <dbReference type="ChEBI" id="CHEBI:57856"/>
        <dbReference type="ChEBI" id="CHEBI:59789"/>
        <dbReference type="ChEBI" id="CHEBI:74411"/>
        <dbReference type="ChEBI" id="CHEBI:74493"/>
        <dbReference type="EC" id="2.1.1.182"/>
    </reaction>
</comment>
<dbReference type="EC" id="2.1.1.182" evidence="7"/>
<feature type="domain" description="Ribosomal RNA adenine methylase transferase N-terminal" evidence="9">
    <location>
        <begin position="35"/>
        <end position="216"/>
    </location>
</feature>
<sequence length="294" mass="32822">MRELTSPTMVREIIRTHGFHVRKSLGQNFLLDANIIERIVQQANLTEQDLVFEIGPGLGVLTRRLAKDAGKVIAVELDNHLLPILAETLADYPNAEVVHGDALKMDFDRLAEERTEGTFGPQGKGYKLVANLPYYITTPILMHLITQGFHLDVLVVMMQREVAERLQALPGTKEYGSLSIAVQYYTIPEIVLKVPKTVFYPAPDVESAVIRLTRRSEPPVQVTSEEGFFRVVRAAFGQRRKTLLNSLTGSGLASKEIWQKVLAEANIDPGRRGETLSLEEFATLANTFMQAKLP</sequence>
<keyword evidence="4 7" id="KW-0808">Transferase</keyword>
<accession>A0A1M6RP72</accession>
<dbReference type="PROSITE" id="PS01131">
    <property type="entry name" value="RRNA_A_DIMETH"/>
    <property type="match status" value="1"/>
</dbReference>
<dbReference type="InterPro" id="IPR029063">
    <property type="entry name" value="SAM-dependent_MTases_sf"/>
</dbReference>
<evidence type="ECO:0000256" key="3">
    <source>
        <dbReference type="ARBA" id="ARBA00022603"/>
    </source>
</evidence>
<name>A0A1M6RP72_9FIRM</name>
<dbReference type="FunFam" id="3.40.50.150:FF:000023">
    <property type="entry name" value="Ribosomal RNA small subunit methyltransferase A"/>
    <property type="match status" value="1"/>
</dbReference>
<dbReference type="Pfam" id="PF00398">
    <property type="entry name" value="RrnaAD"/>
    <property type="match status" value="1"/>
</dbReference>
<evidence type="ECO:0000256" key="5">
    <source>
        <dbReference type="ARBA" id="ARBA00022691"/>
    </source>
</evidence>
<comment type="similarity">
    <text evidence="7">Belongs to the class I-like SAM-binding methyltransferase superfamily. rRNA adenine N(6)-methyltransferase family. RsmA subfamily.</text>
</comment>
<keyword evidence="11" id="KW-1185">Reference proteome</keyword>
<dbReference type="InterPro" id="IPR020596">
    <property type="entry name" value="rRNA_Ade_Mease_Trfase_CS"/>
</dbReference>
<dbReference type="FunFam" id="1.10.8.100:FF:000001">
    <property type="entry name" value="Ribosomal RNA small subunit methyltransferase A"/>
    <property type="match status" value="1"/>
</dbReference>
<comment type="subcellular location">
    <subcellularLocation>
        <location evidence="7">Cytoplasm</location>
    </subcellularLocation>
</comment>
<dbReference type="PROSITE" id="PS51689">
    <property type="entry name" value="SAM_RNA_A_N6_MT"/>
    <property type="match status" value="1"/>
</dbReference>
<gene>
    <name evidence="7" type="primary">rsmA</name>
    <name evidence="7" type="synonym">ksgA</name>
    <name evidence="10" type="ORF">SAMN02745123_01548</name>
</gene>
<dbReference type="GO" id="GO:0052908">
    <property type="term" value="F:16S rRNA (adenine(1518)-N(6)/adenine(1519)-N(6))-dimethyltransferase activity"/>
    <property type="evidence" value="ECO:0007669"/>
    <property type="project" value="UniProtKB-EC"/>
</dbReference>
<dbReference type="SUPFAM" id="SSF53335">
    <property type="entry name" value="S-adenosyl-L-methionine-dependent methyltransferases"/>
    <property type="match status" value="1"/>
</dbReference>
<evidence type="ECO:0000313" key="11">
    <source>
        <dbReference type="Proteomes" id="UP000183997"/>
    </source>
</evidence>
<dbReference type="AlphaFoldDB" id="A0A1M6RP72"/>
<dbReference type="RefSeq" id="WP_072912675.1">
    <property type="nucleotide sequence ID" value="NZ_FRAR01000011.1"/>
</dbReference>
<feature type="binding site" evidence="7 8">
    <location>
        <position position="55"/>
    </location>
    <ligand>
        <name>S-adenosyl-L-methionine</name>
        <dbReference type="ChEBI" id="CHEBI:59789"/>
    </ligand>
</feature>
<dbReference type="OrthoDB" id="9814755at2"/>
<evidence type="ECO:0000256" key="1">
    <source>
        <dbReference type="ARBA" id="ARBA00022490"/>
    </source>
</evidence>
<feature type="binding site" evidence="7 8">
    <location>
        <position position="76"/>
    </location>
    <ligand>
        <name>S-adenosyl-L-methionine</name>
        <dbReference type="ChEBI" id="CHEBI:59789"/>
    </ligand>
</feature>
<dbReference type="Gene3D" id="3.40.50.150">
    <property type="entry name" value="Vaccinia Virus protein VP39"/>
    <property type="match status" value="1"/>
</dbReference>
<evidence type="ECO:0000256" key="6">
    <source>
        <dbReference type="ARBA" id="ARBA00022884"/>
    </source>
</evidence>
<dbReference type="STRING" id="1121421.SAMN02745123_01548"/>
<evidence type="ECO:0000256" key="7">
    <source>
        <dbReference type="HAMAP-Rule" id="MF_00607"/>
    </source>
</evidence>
<dbReference type="InterPro" id="IPR011530">
    <property type="entry name" value="rRNA_adenine_dimethylase"/>
</dbReference>
<proteinExistence type="inferred from homology"/>
<feature type="binding site" evidence="7 8">
    <location>
        <position position="28"/>
    </location>
    <ligand>
        <name>S-adenosyl-L-methionine</name>
        <dbReference type="ChEBI" id="CHEBI:59789"/>
    </ligand>
</feature>
<feature type="binding site" evidence="7 8">
    <location>
        <position position="30"/>
    </location>
    <ligand>
        <name>S-adenosyl-L-methionine</name>
        <dbReference type="ChEBI" id="CHEBI:59789"/>
    </ligand>
</feature>
<dbReference type="Gene3D" id="1.10.8.100">
    <property type="entry name" value="Ribosomal RNA adenine dimethylase-like, domain 2"/>
    <property type="match status" value="1"/>
</dbReference>
<evidence type="ECO:0000256" key="8">
    <source>
        <dbReference type="PROSITE-ProRule" id="PRU01026"/>
    </source>
</evidence>
<keyword evidence="5 7" id="KW-0949">S-adenosyl-L-methionine</keyword>
<dbReference type="Proteomes" id="UP000183997">
    <property type="component" value="Unassembled WGS sequence"/>
</dbReference>
<feature type="binding site" evidence="7 8">
    <location>
        <position position="101"/>
    </location>
    <ligand>
        <name>S-adenosyl-L-methionine</name>
        <dbReference type="ChEBI" id="CHEBI:59789"/>
    </ligand>
</feature>
<evidence type="ECO:0000256" key="2">
    <source>
        <dbReference type="ARBA" id="ARBA00022552"/>
    </source>
</evidence>
<keyword evidence="2 7" id="KW-0698">rRNA processing</keyword>
<keyword evidence="3 7" id="KW-0489">Methyltransferase</keyword>
<dbReference type="SMART" id="SM00650">
    <property type="entry name" value="rADc"/>
    <property type="match status" value="1"/>
</dbReference>
<dbReference type="InterPro" id="IPR020598">
    <property type="entry name" value="rRNA_Ade_methylase_Trfase_N"/>
</dbReference>
<keyword evidence="1 7" id="KW-0963">Cytoplasm</keyword>
<dbReference type="InterPro" id="IPR023165">
    <property type="entry name" value="rRNA_Ade_diMease-like_C"/>
</dbReference>
<dbReference type="GO" id="GO:0003723">
    <property type="term" value="F:RNA binding"/>
    <property type="evidence" value="ECO:0007669"/>
    <property type="project" value="UniProtKB-UniRule"/>
</dbReference>
<dbReference type="NCBIfam" id="TIGR00755">
    <property type="entry name" value="ksgA"/>
    <property type="match status" value="1"/>
</dbReference>
<protein>
    <recommendedName>
        <fullName evidence="7">Ribosomal RNA small subunit methyltransferase A</fullName>
        <ecNumber evidence="7">2.1.1.182</ecNumber>
    </recommendedName>
    <alternativeName>
        <fullName evidence="7">16S rRNA (adenine(1518)-N(6)/adenine(1519)-N(6))-dimethyltransferase</fullName>
    </alternativeName>
    <alternativeName>
        <fullName evidence="7">16S rRNA dimethyladenosine transferase</fullName>
    </alternativeName>
    <alternativeName>
        <fullName evidence="7">16S rRNA dimethylase</fullName>
    </alternativeName>
    <alternativeName>
        <fullName evidence="7">S-adenosylmethionine-6-N', N'-adenosyl(rRNA) dimethyltransferase</fullName>
    </alternativeName>
</protein>
<feature type="binding site" evidence="7 8">
    <location>
        <position position="131"/>
    </location>
    <ligand>
        <name>S-adenosyl-L-methionine</name>
        <dbReference type="ChEBI" id="CHEBI:59789"/>
    </ligand>
</feature>
<keyword evidence="6 7" id="KW-0694">RNA-binding</keyword>
<dbReference type="PANTHER" id="PTHR11727:SF7">
    <property type="entry name" value="DIMETHYLADENOSINE TRANSFERASE-RELATED"/>
    <property type="match status" value="1"/>
</dbReference>
<dbReference type="GO" id="GO:0005829">
    <property type="term" value="C:cytosol"/>
    <property type="evidence" value="ECO:0007669"/>
    <property type="project" value="TreeGrafter"/>
</dbReference>
<dbReference type="CDD" id="cd02440">
    <property type="entry name" value="AdoMet_MTases"/>
    <property type="match status" value="1"/>
</dbReference>
<organism evidence="10 11">
    <name type="scientific">Desulforamulus aeronauticus DSM 10349</name>
    <dbReference type="NCBI Taxonomy" id="1121421"/>
    <lineage>
        <taxon>Bacteria</taxon>
        <taxon>Bacillati</taxon>
        <taxon>Bacillota</taxon>
        <taxon>Clostridia</taxon>
        <taxon>Eubacteriales</taxon>
        <taxon>Peptococcaceae</taxon>
        <taxon>Desulforamulus</taxon>
    </lineage>
</organism>
<evidence type="ECO:0000259" key="9">
    <source>
        <dbReference type="SMART" id="SM00650"/>
    </source>
</evidence>
<reference evidence="11" key="1">
    <citation type="submission" date="2016-11" db="EMBL/GenBank/DDBJ databases">
        <authorList>
            <person name="Varghese N."/>
            <person name="Submissions S."/>
        </authorList>
    </citation>
    <scope>NUCLEOTIDE SEQUENCE [LARGE SCALE GENOMIC DNA]</scope>
    <source>
        <strain evidence="11">DSM 10349</strain>
    </source>
</reference>
<dbReference type="PANTHER" id="PTHR11727">
    <property type="entry name" value="DIMETHYLADENOSINE TRANSFERASE"/>
    <property type="match status" value="1"/>
</dbReference>
<dbReference type="InterPro" id="IPR001737">
    <property type="entry name" value="KsgA/Erm"/>
</dbReference>